<feature type="transmembrane region" description="Helical" evidence="1">
    <location>
        <begin position="37"/>
        <end position="58"/>
    </location>
</feature>
<keyword evidence="1" id="KW-0472">Membrane</keyword>
<proteinExistence type="predicted"/>
<reference evidence="2 3" key="1">
    <citation type="submission" date="2022-10" db="EMBL/GenBank/DDBJ databases">
        <title>Weissella fermenti sp. nov., isolated from fermented cabbage.</title>
        <authorList>
            <person name="Lee J.K."/>
            <person name="Baek J.H."/>
            <person name="Choi D.G."/>
            <person name="Kim J.M."/>
            <person name="Jeon C.O."/>
        </authorList>
    </citation>
    <scope>NUCLEOTIDE SEQUENCE [LARGE SCALE GENOMIC DNA]</scope>
    <source>
        <strain evidence="2 3">KACC 18534</strain>
    </source>
</reference>
<keyword evidence="1" id="KW-1133">Transmembrane helix</keyword>
<evidence type="ECO:0000256" key="1">
    <source>
        <dbReference type="SAM" id="Phobius"/>
    </source>
</evidence>
<keyword evidence="1" id="KW-0812">Transmembrane</keyword>
<evidence type="ECO:0000313" key="2">
    <source>
        <dbReference type="EMBL" id="MCW0953111.1"/>
    </source>
</evidence>
<evidence type="ECO:0000313" key="3">
    <source>
        <dbReference type="Proteomes" id="UP001526225"/>
    </source>
</evidence>
<feature type="transmembrane region" description="Helical" evidence="1">
    <location>
        <begin position="12"/>
        <end position="31"/>
    </location>
</feature>
<protein>
    <submittedName>
        <fullName evidence="2">Uncharacterized protein</fullName>
    </submittedName>
</protein>
<sequence>MSFVGLQQWVQQQGGSLLIIALVVGGLVGFFKKDFKYIFILAGVGGFVYLLITQGQMIMRVISNLMRMVFGS</sequence>
<keyword evidence="3" id="KW-1185">Reference proteome</keyword>
<accession>A0ABT3E3Y0</accession>
<dbReference type="EMBL" id="JAOZFE010000003">
    <property type="protein sequence ID" value="MCW0953111.1"/>
    <property type="molecule type" value="Genomic_DNA"/>
</dbReference>
<comment type="caution">
    <text evidence="2">The sequence shown here is derived from an EMBL/GenBank/DDBJ whole genome shotgun (WGS) entry which is preliminary data.</text>
</comment>
<dbReference type="RefSeq" id="WP_213409534.1">
    <property type="nucleotide sequence ID" value="NZ_CP074441.1"/>
</dbReference>
<name>A0ABT3E3Y0_9LACO</name>
<dbReference type="Proteomes" id="UP001526225">
    <property type="component" value="Unassembled WGS sequence"/>
</dbReference>
<gene>
    <name evidence="2" type="ORF">OIT44_03360</name>
</gene>
<organism evidence="2 3">
    <name type="scientific">Weissella ceti</name>
    <dbReference type="NCBI Taxonomy" id="759620"/>
    <lineage>
        <taxon>Bacteria</taxon>
        <taxon>Bacillati</taxon>
        <taxon>Bacillota</taxon>
        <taxon>Bacilli</taxon>
        <taxon>Lactobacillales</taxon>
        <taxon>Lactobacillaceae</taxon>
        <taxon>Weissella</taxon>
    </lineage>
</organism>